<dbReference type="AlphaFoldDB" id="A0A1V9EAC0"/>
<keyword evidence="2 5" id="KW-0808">Transferase</keyword>
<name>A0A1V9EAC0_9BACT</name>
<evidence type="ECO:0000256" key="2">
    <source>
        <dbReference type="ARBA" id="ARBA00022679"/>
    </source>
</evidence>
<keyword evidence="1 5" id="KW-0489">Methyltransferase</keyword>
<gene>
    <name evidence="5" type="ORF">A4H97_12900</name>
</gene>
<dbReference type="STRING" id="354355.SAMN05660816_03251"/>
<keyword evidence="3" id="KW-0949">S-adenosyl-L-methionine</keyword>
<keyword evidence="6" id="KW-1185">Reference proteome</keyword>
<dbReference type="InterPro" id="IPR029063">
    <property type="entry name" value="SAM-dependent_MTases_sf"/>
</dbReference>
<dbReference type="Proteomes" id="UP000192610">
    <property type="component" value="Unassembled WGS sequence"/>
</dbReference>
<dbReference type="Pfam" id="PF10672">
    <property type="entry name" value="Methyltrans_SAM"/>
    <property type="match status" value="1"/>
</dbReference>
<reference evidence="6" key="1">
    <citation type="submission" date="2016-04" db="EMBL/GenBank/DDBJ databases">
        <authorList>
            <person name="Chen L."/>
            <person name="Zhuang W."/>
            <person name="Wang G."/>
        </authorList>
    </citation>
    <scope>NUCLEOTIDE SEQUENCE [LARGE SCALE GENOMIC DNA]</scope>
    <source>
        <strain evidence="6">17621</strain>
    </source>
</reference>
<dbReference type="InterPro" id="IPR019614">
    <property type="entry name" value="SAM-dep_methyl-trfase"/>
</dbReference>
<proteinExistence type="predicted"/>
<dbReference type="PANTHER" id="PTHR43042">
    <property type="entry name" value="SAM-DEPENDENT METHYLTRANSFERASE"/>
    <property type="match status" value="1"/>
</dbReference>
<dbReference type="SUPFAM" id="SSF53335">
    <property type="entry name" value="S-adenosyl-L-methionine-dependent methyltransferases"/>
    <property type="match status" value="1"/>
</dbReference>
<dbReference type="EMBL" id="LVXG01000056">
    <property type="protein sequence ID" value="OQP43039.1"/>
    <property type="molecule type" value="Genomic_DNA"/>
</dbReference>
<dbReference type="PANTHER" id="PTHR43042:SF3">
    <property type="entry name" value="RIBOSOMAL RNA LARGE SUBUNIT METHYLTRANSFERASE YWBD-RELATED"/>
    <property type="match status" value="1"/>
</dbReference>
<evidence type="ECO:0000313" key="5">
    <source>
        <dbReference type="EMBL" id="OQP43039.1"/>
    </source>
</evidence>
<evidence type="ECO:0000256" key="3">
    <source>
        <dbReference type="ARBA" id="ARBA00022691"/>
    </source>
</evidence>
<dbReference type="GO" id="GO:0032259">
    <property type="term" value="P:methylation"/>
    <property type="evidence" value="ECO:0007669"/>
    <property type="project" value="UniProtKB-KW"/>
</dbReference>
<comment type="caution">
    <text evidence="5">The sequence shown here is derived from an EMBL/GenBank/DDBJ whole genome shotgun (WGS) entry which is preliminary data.</text>
</comment>
<feature type="domain" description="S-adenosylmethionine-dependent methyltransferase" evidence="4">
    <location>
        <begin position="116"/>
        <end position="270"/>
    </location>
</feature>
<sequence length="315" mass="37005">MLPEKFEMFRNRLTKVYRHLHKQAKRQGITCYRIYDHDLPEFALCIERYGDNLYLAEYKRKFEMAEVEHEAWLEACIELICDVLQMPVDNVFIKERQRKPGRLGQYQRVSEEGANFVVEEAGLKFKVNLSDYLDTGLFLDHRITRGMVRSEANEKRVLNLFCYTGSFSVYAAAGGASKVTSVDLSKTYLQWAEENMRLNDLHNEKNHEFVHADVKQYLDSLPPASYDLVVMDPPTFSNSKRMKDFLDIQRDHAELLNKTIRAVAPGGIIYFSTNYRKFELDKEQIHTTEIKDITRATTPFDFEGKLFRYCYKLWV</sequence>
<dbReference type="OrthoDB" id="9805492at2"/>
<dbReference type="Gene3D" id="3.40.50.150">
    <property type="entry name" value="Vaccinia Virus protein VP39"/>
    <property type="match status" value="1"/>
</dbReference>
<dbReference type="GO" id="GO:0008168">
    <property type="term" value="F:methyltransferase activity"/>
    <property type="evidence" value="ECO:0007669"/>
    <property type="project" value="UniProtKB-KW"/>
</dbReference>
<evidence type="ECO:0000259" key="4">
    <source>
        <dbReference type="Pfam" id="PF10672"/>
    </source>
</evidence>
<organism evidence="5 6">
    <name type="scientific">Niastella yeongjuensis</name>
    <dbReference type="NCBI Taxonomy" id="354355"/>
    <lineage>
        <taxon>Bacteria</taxon>
        <taxon>Pseudomonadati</taxon>
        <taxon>Bacteroidota</taxon>
        <taxon>Chitinophagia</taxon>
        <taxon>Chitinophagales</taxon>
        <taxon>Chitinophagaceae</taxon>
        <taxon>Niastella</taxon>
    </lineage>
</organism>
<dbReference type="RefSeq" id="WP_081203452.1">
    <property type="nucleotide sequence ID" value="NZ_FOCZ01000005.1"/>
</dbReference>
<evidence type="ECO:0000256" key="1">
    <source>
        <dbReference type="ARBA" id="ARBA00022603"/>
    </source>
</evidence>
<dbReference type="Gene3D" id="3.30.750.80">
    <property type="entry name" value="RNA methyltransferase domain (HRMD) like"/>
    <property type="match status" value="1"/>
</dbReference>
<evidence type="ECO:0000313" key="6">
    <source>
        <dbReference type="Proteomes" id="UP000192610"/>
    </source>
</evidence>
<dbReference type="CDD" id="cd02440">
    <property type="entry name" value="AdoMet_MTases"/>
    <property type="match status" value="1"/>
</dbReference>
<protein>
    <submittedName>
        <fullName evidence="5">SAM-dependent methyltransferase</fullName>
    </submittedName>
</protein>
<accession>A0A1V9EAC0</accession>